<dbReference type="InterPro" id="IPR050063">
    <property type="entry name" value="Ribosomal_protein_uL29"/>
</dbReference>
<reference evidence="7 8" key="1">
    <citation type="submission" date="2023-09" db="EMBL/GenBank/DDBJ databases">
        <authorList>
            <person name="Rey-Velasco X."/>
        </authorList>
    </citation>
    <scope>NUCLEOTIDE SEQUENCE [LARGE SCALE GENOMIC DNA]</scope>
    <source>
        <strain evidence="7 8">W345</strain>
    </source>
</reference>
<evidence type="ECO:0000256" key="4">
    <source>
        <dbReference type="ARBA" id="ARBA00035204"/>
    </source>
</evidence>
<evidence type="ECO:0000313" key="8">
    <source>
        <dbReference type="Proteomes" id="UP001254608"/>
    </source>
</evidence>
<organism evidence="7 8">
    <name type="scientific">Banduia mediterranea</name>
    <dbReference type="NCBI Taxonomy" id="3075609"/>
    <lineage>
        <taxon>Bacteria</taxon>
        <taxon>Pseudomonadati</taxon>
        <taxon>Pseudomonadota</taxon>
        <taxon>Gammaproteobacteria</taxon>
        <taxon>Nevskiales</taxon>
        <taxon>Algiphilaceae</taxon>
        <taxon>Banduia</taxon>
    </lineage>
</organism>
<dbReference type="GO" id="GO:0005840">
    <property type="term" value="C:ribosome"/>
    <property type="evidence" value="ECO:0007669"/>
    <property type="project" value="UniProtKB-KW"/>
</dbReference>
<evidence type="ECO:0000256" key="5">
    <source>
        <dbReference type="HAMAP-Rule" id="MF_00374"/>
    </source>
</evidence>
<keyword evidence="2 5" id="KW-0689">Ribosomal protein</keyword>
<dbReference type="InterPro" id="IPR036049">
    <property type="entry name" value="Ribosomal_uL29_sf"/>
</dbReference>
<dbReference type="PANTHER" id="PTHR10916:SF0">
    <property type="entry name" value="LARGE RIBOSOMAL SUBUNIT PROTEIN UL29C"/>
    <property type="match status" value="1"/>
</dbReference>
<protein>
    <recommendedName>
        <fullName evidence="4 5">Large ribosomal subunit protein uL29</fullName>
    </recommendedName>
</protein>
<name>A0ABU2WJE6_9GAMM</name>
<dbReference type="EMBL" id="JAVRIC010000016">
    <property type="protein sequence ID" value="MDT0497981.1"/>
    <property type="molecule type" value="Genomic_DNA"/>
</dbReference>
<dbReference type="PANTHER" id="PTHR10916">
    <property type="entry name" value="60S RIBOSOMAL PROTEIN L35/50S RIBOSOMAL PROTEIN L29"/>
    <property type="match status" value="1"/>
</dbReference>
<dbReference type="InterPro" id="IPR001854">
    <property type="entry name" value="Ribosomal_uL29"/>
</dbReference>
<dbReference type="Pfam" id="PF00831">
    <property type="entry name" value="Ribosomal_L29"/>
    <property type="match status" value="1"/>
</dbReference>
<dbReference type="SUPFAM" id="SSF46561">
    <property type="entry name" value="Ribosomal protein L29 (L29p)"/>
    <property type="match status" value="1"/>
</dbReference>
<dbReference type="Gene3D" id="1.10.287.310">
    <property type="match status" value="1"/>
</dbReference>
<comment type="caution">
    <text evidence="7">The sequence shown here is derived from an EMBL/GenBank/DDBJ whole genome shotgun (WGS) entry which is preliminary data.</text>
</comment>
<keyword evidence="8" id="KW-1185">Reference proteome</keyword>
<evidence type="ECO:0000256" key="3">
    <source>
        <dbReference type="ARBA" id="ARBA00023274"/>
    </source>
</evidence>
<dbReference type="HAMAP" id="MF_00374">
    <property type="entry name" value="Ribosomal_uL29"/>
    <property type="match status" value="1"/>
</dbReference>
<feature type="coiled-coil region" evidence="6">
    <location>
        <begin position="8"/>
        <end position="35"/>
    </location>
</feature>
<dbReference type="Proteomes" id="UP001254608">
    <property type="component" value="Unassembled WGS sequence"/>
</dbReference>
<evidence type="ECO:0000256" key="6">
    <source>
        <dbReference type="SAM" id="Coils"/>
    </source>
</evidence>
<dbReference type="NCBIfam" id="TIGR00012">
    <property type="entry name" value="L29"/>
    <property type="match status" value="1"/>
</dbReference>
<sequence>MKTTDYVKELSGKNAEQLNEELAALRKEQFNLRMQSATGQLTQTSRIGEVRKKIARVKTFMQKQQAQA</sequence>
<keyword evidence="3 5" id="KW-0687">Ribonucleoprotein</keyword>
<dbReference type="CDD" id="cd00427">
    <property type="entry name" value="Ribosomal_L29_HIP"/>
    <property type="match status" value="1"/>
</dbReference>
<dbReference type="RefSeq" id="WP_311365373.1">
    <property type="nucleotide sequence ID" value="NZ_JAVRIC010000016.1"/>
</dbReference>
<evidence type="ECO:0000313" key="7">
    <source>
        <dbReference type="EMBL" id="MDT0497981.1"/>
    </source>
</evidence>
<keyword evidence="6" id="KW-0175">Coiled coil</keyword>
<accession>A0ABU2WJE6</accession>
<gene>
    <name evidence="5 7" type="primary">rpmC</name>
    <name evidence="7" type="ORF">RM530_11490</name>
</gene>
<proteinExistence type="inferred from homology"/>
<evidence type="ECO:0000256" key="1">
    <source>
        <dbReference type="ARBA" id="ARBA00009254"/>
    </source>
</evidence>
<comment type="similarity">
    <text evidence="1 5">Belongs to the universal ribosomal protein uL29 family.</text>
</comment>
<evidence type="ECO:0000256" key="2">
    <source>
        <dbReference type="ARBA" id="ARBA00022980"/>
    </source>
</evidence>